<evidence type="ECO:0008006" key="4">
    <source>
        <dbReference type="Google" id="ProtNLM"/>
    </source>
</evidence>
<name>A0A1V2EV00_9SPHN</name>
<dbReference type="EMBL" id="MPSB01000007">
    <property type="protein sequence ID" value="ONF96009.1"/>
    <property type="molecule type" value="Genomic_DNA"/>
</dbReference>
<comment type="caution">
    <text evidence="2">The sequence shown here is derived from an EMBL/GenBank/DDBJ whole genome shotgun (WGS) entry which is preliminary data.</text>
</comment>
<dbReference type="Proteomes" id="UP000188729">
    <property type="component" value="Unassembled WGS sequence"/>
</dbReference>
<accession>A0A1V2EV00</accession>
<organism evidence="2 3">
    <name type="scientific">Sphingomonas jeddahensis</name>
    <dbReference type="NCBI Taxonomy" id="1915074"/>
    <lineage>
        <taxon>Bacteria</taxon>
        <taxon>Pseudomonadati</taxon>
        <taxon>Pseudomonadota</taxon>
        <taxon>Alphaproteobacteria</taxon>
        <taxon>Sphingomonadales</taxon>
        <taxon>Sphingomonadaceae</taxon>
        <taxon>Sphingomonas</taxon>
    </lineage>
</organism>
<evidence type="ECO:0000313" key="3">
    <source>
        <dbReference type="Proteomes" id="UP000188729"/>
    </source>
</evidence>
<evidence type="ECO:0000313" key="2">
    <source>
        <dbReference type="EMBL" id="ONF96009.1"/>
    </source>
</evidence>
<keyword evidence="3" id="KW-1185">Reference proteome</keyword>
<protein>
    <recommendedName>
        <fullName evidence="4">Lipoprotein</fullName>
    </recommendedName>
</protein>
<dbReference type="PROSITE" id="PS51257">
    <property type="entry name" value="PROKAR_LIPOPROTEIN"/>
    <property type="match status" value="1"/>
</dbReference>
<evidence type="ECO:0000256" key="1">
    <source>
        <dbReference type="SAM" id="SignalP"/>
    </source>
</evidence>
<keyword evidence="1" id="KW-0732">Signal</keyword>
<gene>
    <name evidence="2" type="ORF">SPHI_19380</name>
</gene>
<sequence>MCTRISSALLLALAGCGQAQTDTEVLAQVEANQAVEAAEDGRVQCAPGGAEAFARVCEIERAESARGMVLTVRHPDGGFRRLLVTSDGRGVIAADGAEPAEVTLVGRDEIEVAIGDDHYRLPATTRRAAQ</sequence>
<dbReference type="AlphaFoldDB" id="A0A1V2EV00"/>
<feature type="chain" id="PRO_5012165952" description="Lipoprotein" evidence="1">
    <location>
        <begin position="22"/>
        <end position="130"/>
    </location>
</feature>
<proteinExistence type="predicted"/>
<feature type="signal peptide" evidence="1">
    <location>
        <begin position="1"/>
        <end position="21"/>
    </location>
</feature>
<reference evidence="2 3" key="1">
    <citation type="submission" date="2016-11" db="EMBL/GenBank/DDBJ databases">
        <title>Genome sequence of Sphingomonas jeddahensis G39.</title>
        <authorList>
            <person name="Poehlein A."/>
            <person name="Wuebbeler J.H."/>
            <person name="Steinbuechel A."/>
            <person name="Daniel R."/>
        </authorList>
    </citation>
    <scope>NUCLEOTIDE SEQUENCE [LARGE SCALE GENOMIC DNA]</scope>
    <source>
        <strain evidence="2 3">G39</strain>
    </source>
</reference>
<dbReference type="OrthoDB" id="5402191at2"/>
<dbReference type="STRING" id="1915074.SPHI_19380"/>